<dbReference type="GO" id="GO:0005856">
    <property type="term" value="C:cytoskeleton"/>
    <property type="evidence" value="ECO:0007669"/>
    <property type="project" value="UniProtKB-SubCell"/>
</dbReference>
<evidence type="ECO:0000259" key="7">
    <source>
        <dbReference type="PROSITE" id="PS51336"/>
    </source>
</evidence>
<evidence type="ECO:0000256" key="2">
    <source>
        <dbReference type="ARBA" id="ARBA00004245"/>
    </source>
</evidence>
<dbReference type="Gene3D" id="2.30.29.170">
    <property type="match status" value="2"/>
</dbReference>
<proteinExistence type="predicted"/>
<keyword evidence="6" id="KW-0966">Cell projection</keyword>
<dbReference type="PROSITE" id="PS51336">
    <property type="entry name" value="DM10"/>
    <property type="match status" value="2"/>
</dbReference>
<evidence type="ECO:0000256" key="6">
    <source>
        <dbReference type="ARBA" id="ARBA00023273"/>
    </source>
</evidence>
<evidence type="ECO:0000313" key="8">
    <source>
        <dbReference type="EMBL" id="CCD19270.1"/>
    </source>
</evidence>
<dbReference type="Pfam" id="PF06565">
    <property type="entry name" value="DM10_dom"/>
    <property type="match status" value="1"/>
</dbReference>
<feature type="domain" description="DM10" evidence="7">
    <location>
        <begin position="1"/>
        <end position="43"/>
    </location>
</feature>
<feature type="domain" description="DM10" evidence="7">
    <location>
        <begin position="114"/>
        <end position="195"/>
    </location>
</feature>
<keyword evidence="9" id="KW-1185">Reference proteome</keyword>
<sequence length="195" mass="22697">MDVVDDIVTLNDFEIGGKVNLFCREYHILDMDARSRKYYKNVLGKTVPEALPWPIEIDKFTAAMQARLVNSTHRLATSDDMDRKRAIEQQLTGIYTKHATEDILTAQKFYKHGINEHLTFCALWDDRENLSGDLRFCVIRLYLEDNTVEITEQRRENSGREGGCILLGRQRVACPNVDARKTRFQEHTFWCDHEA</sequence>
<protein>
    <recommendedName>
        <fullName evidence="7">DM10 domain-containing protein</fullName>
    </recommendedName>
</protein>
<dbReference type="AlphaFoldDB" id="F9WNZ8"/>
<evidence type="ECO:0000256" key="1">
    <source>
        <dbReference type="ARBA" id="ARBA00004138"/>
    </source>
</evidence>
<dbReference type="VEuPathDB" id="TriTrypDB:TvY486_0019585"/>
<evidence type="ECO:0000256" key="3">
    <source>
        <dbReference type="ARBA" id="ARBA00022490"/>
    </source>
</evidence>
<dbReference type="InterPro" id="IPR006602">
    <property type="entry name" value="DM10_dom"/>
</dbReference>
<gene>
    <name evidence="8" type="ORF">TvY486_0019585</name>
</gene>
<keyword evidence="3" id="KW-0963">Cytoplasm</keyword>
<reference evidence="8 9" key="1">
    <citation type="journal article" date="2012" name="Proc. Natl. Acad. Sci. U.S.A.">
        <title>Antigenic diversity is generated by distinct evolutionary mechanisms in African trypanosome species.</title>
        <authorList>
            <person name="Jackson A.P."/>
            <person name="Berry A."/>
            <person name="Aslett M."/>
            <person name="Allison H.C."/>
            <person name="Burton P."/>
            <person name="Vavrova-Anderson J."/>
            <person name="Brown R."/>
            <person name="Browne H."/>
            <person name="Corton N."/>
            <person name="Hauser H."/>
            <person name="Gamble J."/>
            <person name="Gilderthorp R."/>
            <person name="Marcello L."/>
            <person name="McQuillan J."/>
            <person name="Otto T.D."/>
            <person name="Quail M.A."/>
            <person name="Sanders M.J."/>
            <person name="van Tonder A."/>
            <person name="Ginger M.L."/>
            <person name="Field M.C."/>
            <person name="Barry J.D."/>
            <person name="Hertz-Fowler C."/>
            <person name="Berriman M."/>
        </authorList>
    </citation>
    <scope>NUCLEOTIDE SEQUENCE</scope>
    <source>
        <strain evidence="8 9">Y486</strain>
    </source>
</reference>
<name>F9WNZ8_TRYVY</name>
<dbReference type="PANTHER" id="PTHR12086">
    <property type="entry name" value="EF-HAND DOMAIN C-TERMINAL CONTAINING PROTEIN"/>
    <property type="match status" value="1"/>
</dbReference>
<dbReference type="EMBL" id="CAEX01003074">
    <property type="protein sequence ID" value="CCD19270.1"/>
    <property type="molecule type" value="Genomic_DNA"/>
</dbReference>
<keyword evidence="5" id="KW-0206">Cytoskeleton</keyword>
<comment type="subcellular location">
    <subcellularLocation>
        <location evidence="1">Cell projection</location>
        <location evidence="1">Cilium</location>
    </subcellularLocation>
    <subcellularLocation>
        <location evidence="2">Cytoplasm</location>
        <location evidence="2">Cytoskeleton</location>
    </subcellularLocation>
</comment>
<accession>F9WNZ8</accession>
<keyword evidence="4" id="KW-0677">Repeat</keyword>
<dbReference type="GO" id="GO:0005929">
    <property type="term" value="C:cilium"/>
    <property type="evidence" value="ECO:0007669"/>
    <property type="project" value="UniProtKB-SubCell"/>
</dbReference>
<evidence type="ECO:0000256" key="4">
    <source>
        <dbReference type="ARBA" id="ARBA00022737"/>
    </source>
</evidence>
<evidence type="ECO:0000313" key="9">
    <source>
        <dbReference type="Proteomes" id="UP000009027"/>
    </source>
</evidence>
<dbReference type="Proteomes" id="UP000009027">
    <property type="component" value="Unassembled WGS sequence"/>
</dbReference>
<dbReference type="SMART" id="SM00676">
    <property type="entry name" value="DM10"/>
    <property type="match status" value="1"/>
</dbReference>
<evidence type="ECO:0000256" key="5">
    <source>
        <dbReference type="ARBA" id="ARBA00023212"/>
    </source>
</evidence>
<dbReference type="InterPro" id="IPR040193">
    <property type="entry name" value="EFHC1/EFHC2/EFHB"/>
</dbReference>
<organism evidence="8 9">
    <name type="scientific">Trypanosoma vivax (strain Y486)</name>
    <dbReference type="NCBI Taxonomy" id="1055687"/>
    <lineage>
        <taxon>Eukaryota</taxon>
        <taxon>Discoba</taxon>
        <taxon>Euglenozoa</taxon>
        <taxon>Kinetoplastea</taxon>
        <taxon>Metakinetoplastina</taxon>
        <taxon>Trypanosomatida</taxon>
        <taxon>Trypanosomatidae</taxon>
        <taxon>Trypanosoma</taxon>
        <taxon>Duttonella</taxon>
    </lineage>
</organism>
<dbReference type="PANTHER" id="PTHR12086:SF11">
    <property type="entry name" value="EF-HAND DOMAIN-CONTAINING FAMILY MEMBER C2"/>
    <property type="match status" value="1"/>
</dbReference>